<name>A0A9P8S7R2_9HYPO</name>
<evidence type="ECO:0000256" key="2">
    <source>
        <dbReference type="ARBA" id="ARBA00022692"/>
    </source>
</evidence>
<evidence type="ECO:0000259" key="8">
    <source>
        <dbReference type="Pfam" id="PF20684"/>
    </source>
</evidence>
<keyword evidence="2 7" id="KW-0812">Transmembrane</keyword>
<feature type="transmembrane region" description="Helical" evidence="7">
    <location>
        <begin position="399"/>
        <end position="420"/>
    </location>
</feature>
<dbReference type="PANTHER" id="PTHR33048">
    <property type="entry name" value="PTH11-LIKE INTEGRAL MEMBRANE PROTEIN (AFU_ORTHOLOGUE AFUA_5G11245)"/>
    <property type="match status" value="1"/>
</dbReference>
<feature type="domain" description="Rhodopsin" evidence="8">
    <location>
        <begin position="250"/>
        <end position="495"/>
    </location>
</feature>
<dbReference type="Proteomes" id="UP000764110">
    <property type="component" value="Unassembled WGS sequence"/>
</dbReference>
<gene>
    <name evidence="9" type="ORF">MHUMG1_04559</name>
</gene>
<evidence type="ECO:0000256" key="1">
    <source>
        <dbReference type="ARBA" id="ARBA00004141"/>
    </source>
</evidence>
<feature type="transmembrane region" description="Helical" evidence="7">
    <location>
        <begin position="311"/>
        <end position="335"/>
    </location>
</feature>
<feature type="transmembrane region" description="Helical" evidence="7">
    <location>
        <begin position="270"/>
        <end position="291"/>
    </location>
</feature>
<dbReference type="InterPro" id="IPR052337">
    <property type="entry name" value="SAT4-like"/>
</dbReference>
<evidence type="ECO:0000313" key="10">
    <source>
        <dbReference type="Proteomes" id="UP000764110"/>
    </source>
</evidence>
<accession>A0A9P8S7R2</accession>
<organism evidence="9 10">
    <name type="scientific">Metarhizium humberi</name>
    <dbReference type="NCBI Taxonomy" id="2596975"/>
    <lineage>
        <taxon>Eukaryota</taxon>
        <taxon>Fungi</taxon>
        <taxon>Dikarya</taxon>
        <taxon>Ascomycota</taxon>
        <taxon>Pezizomycotina</taxon>
        <taxon>Sordariomycetes</taxon>
        <taxon>Hypocreomycetidae</taxon>
        <taxon>Hypocreales</taxon>
        <taxon>Clavicipitaceae</taxon>
        <taxon>Metarhizium</taxon>
    </lineage>
</organism>
<proteinExistence type="inferred from homology"/>
<dbReference type="InterPro" id="IPR049326">
    <property type="entry name" value="Rhodopsin_dom_fungi"/>
</dbReference>
<evidence type="ECO:0000313" key="9">
    <source>
        <dbReference type="EMBL" id="KAH0597182.1"/>
    </source>
</evidence>
<feature type="transmembrane region" description="Helical" evidence="7">
    <location>
        <begin position="472"/>
        <end position="495"/>
    </location>
</feature>
<comment type="subcellular location">
    <subcellularLocation>
        <location evidence="1">Membrane</location>
        <topology evidence="1">Multi-pass membrane protein</topology>
    </subcellularLocation>
</comment>
<feature type="transmembrane region" description="Helical" evidence="7">
    <location>
        <begin position="347"/>
        <end position="368"/>
    </location>
</feature>
<dbReference type="Pfam" id="PF20684">
    <property type="entry name" value="Fung_rhodopsin"/>
    <property type="match status" value="1"/>
</dbReference>
<reference evidence="9 10" key="1">
    <citation type="submission" date="2020-07" db="EMBL/GenBank/DDBJ databases">
        <title>Metarhizium humberi genome.</title>
        <authorList>
            <person name="Lysoe E."/>
        </authorList>
    </citation>
    <scope>NUCLEOTIDE SEQUENCE [LARGE SCALE GENOMIC DNA]</scope>
    <source>
        <strain evidence="9 10">ESALQ1638</strain>
    </source>
</reference>
<feature type="transmembrane region" description="Helical" evidence="7">
    <location>
        <begin position="432"/>
        <end position="452"/>
    </location>
</feature>
<keyword evidence="4 7" id="KW-0472">Membrane</keyword>
<evidence type="ECO:0000256" key="7">
    <source>
        <dbReference type="SAM" id="Phobius"/>
    </source>
</evidence>
<evidence type="ECO:0000256" key="4">
    <source>
        <dbReference type="ARBA" id="ARBA00023136"/>
    </source>
</evidence>
<protein>
    <recommendedName>
        <fullName evidence="8">Rhodopsin domain-containing protein</fullName>
    </recommendedName>
</protein>
<dbReference type="AlphaFoldDB" id="A0A9P8S7R2"/>
<evidence type="ECO:0000256" key="3">
    <source>
        <dbReference type="ARBA" id="ARBA00022989"/>
    </source>
</evidence>
<dbReference type="PANTHER" id="PTHR33048:SF143">
    <property type="entry name" value="EXTRACELLULAR MEMBRANE PROTEIN CFEM DOMAIN-CONTAINING PROTEIN-RELATED"/>
    <property type="match status" value="1"/>
</dbReference>
<evidence type="ECO:0000256" key="6">
    <source>
        <dbReference type="SAM" id="MobiDB-lite"/>
    </source>
</evidence>
<feature type="region of interest" description="Disordered" evidence="6">
    <location>
        <begin position="38"/>
        <end position="65"/>
    </location>
</feature>
<feature type="compositionally biased region" description="Basic and acidic residues" evidence="6">
    <location>
        <begin position="51"/>
        <end position="64"/>
    </location>
</feature>
<evidence type="ECO:0000256" key="5">
    <source>
        <dbReference type="ARBA" id="ARBA00038359"/>
    </source>
</evidence>
<comment type="caution">
    <text evidence="9">The sequence shown here is derived from an EMBL/GenBank/DDBJ whole genome shotgun (WGS) entry which is preliminary data.</text>
</comment>
<dbReference type="EMBL" id="JACEFI010000007">
    <property type="protein sequence ID" value="KAH0597182.1"/>
    <property type="molecule type" value="Genomic_DNA"/>
</dbReference>
<comment type="similarity">
    <text evidence="5">Belongs to the SAT4 family.</text>
</comment>
<sequence>MTTPTRANHAPPTTLRVDVGSQTSQLVAIVGPVQPKNRAGFMASPASGRPDVSDGHRRREESRNARRVCAQIPTVSHGQTLRAGYIESALVWQPAWCHAAESARSNVHLAWLISGPCLQIASPHLLTVSRALGLDPFSSGTLFAAFPGGMSQESADATRRAIVELANLPSCAADCYSPLAASGNLYSCHAVSNSESLQGCLLGACPLPEAIFARNATEIACETPVRDTSAPFLVINIVLGLITAAVIVMRLAYRFFFSRRNGRLDIDDGLILLASPVAIASLTTLLAGLWKHGIGKDVWGLSSEEVVTFGLFLYVMEMLYLTLLTLVKLTLSVFYLEIFPSSVIRKLLLGTVVFHVLFGVGFVCKTIFQCTPVEYSWLRYDAGDAATTHGHCVNIHISAYVNAAVNVATDFWLIGIPITQLHRLKLHWKKKIGASFMFMTGLLVTVISILRLNTLKDYAKTTNPTYDQYSVTLWSAVEVNIGLICTCLPSIRLILLRIWPRVFGMTSIASSHGNSQKASYREPSRYLYKSPVNNAEHELDATARLTEPADVVRTATRSTWSGDPERDHGGYMQFDYQETTRAKSQL</sequence>
<keyword evidence="3 7" id="KW-1133">Transmembrane helix</keyword>
<feature type="transmembrane region" description="Helical" evidence="7">
    <location>
        <begin position="230"/>
        <end position="249"/>
    </location>
</feature>
<keyword evidence="10" id="KW-1185">Reference proteome</keyword>
<feature type="compositionally biased region" description="Polar residues" evidence="6">
    <location>
        <begin position="576"/>
        <end position="586"/>
    </location>
</feature>
<dbReference type="GO" id="GO:0016020">
    <property type="term" value="C:membrane"/>
    <property type="evidence" value="ECO:0007669"/>
    <property type="project" value="UniProtKB-SubCell"/>
</dbReference>
<feature type="region of interest" description="Disordered" evidence="6">
    <location>
        <begin position="555"/>
        <end position="586"/>
    </location>
</feature>